<dbReference type="PANTHER" id="PTHR45976">
    <property type="entry name" value="ARMADILLO SEGMENT POLARITY PROTEIN"/>
    <property type="match status" value="1"/>
</dbReference>
<dbReference type="EMBL" id="KL251149">
    <property type="protein sequence ID" value="KGB39182.1"/>
    <property type="molecule type" value="Genomic_DNA"/>
</dbReference>
<accession>A0A094ZXS9</accession>
<name>A0A094ZXS9_SCHHA</name>
<feature type="compositionally biased region" description="Low complexity" evidence="2">
    <location>
        <begin position="624"/>
        <end position="634"/>
    </location>
</feature>
<reference evidence="3" key="1">
    <citation type="journal article" date="2012" name="Nat. Genet.">
        <title>Whole-genome sequence of Schistosoma haematobium.</title>
        <authorList>
            <person name="Young N.D."/>
            <person name="Jex A.R."/>
            <person name="Li B."/>
            <person name="Liu S."/>
            <person name="Yang L."/>
            <person name="Xiong Z."/>
            <person name="Li Y."/>
            <person name="Cantacessi C."/>
            <person name="Hall R.S."/>
            <person name="Xu X."/>
            <person name="Chen F."/>
            <person name="Wu X."/>
            <person name="Zerlotini A."/>
            <person name="Oliveira G."/>
            <person name="Hofmann A."/>
            <person name="Zhang G."/>
            <person name="Fang X."/>
            <person name="Kang Y."/>
            <person name="Campbell B.E."/>
            <person name="Loukas A."/>
            <person name="Ranganathan S."/>
            <person name="Rollinson D."/>
            <person name="Rinaldi G."/>
            <person name="Brindley P.J."/>
            <person name="Yang H."/>
            <person name="Wang J."/>
            <person name="Wang J."/>
            <person name="Gasser R.B."/>
        </authorList>
    </citation>
    <scope>NUCLEOTIDE SEQUENCE [LARGE SCALE GENOMIC DNA]</scope>
</reference>
<feature type="region of interest" description="Disordered" evidence="2">
    <location>
        <begin position="588"/>
        <end position="634"/>
    </location>
</feature>
<organism evidence="3">
    <name type="scientific">Schistosoma haematobium</name>
    <name type="common">Blood fluke</name>
    <dbReference type="NCBI Taxonomy" id="6185"/>
    <lineage>
        <taxon>Eukaryota</taxon>
        <taxon>Metazoa</taxon>
        <taxon>Spiralia</taxon>
        <taxon>Lophotrochozoa</taxon>
        <taxon>Platyhelminthes</taxon>
        <taxon>Trematoda</taxon>
        <taxon>Digenea</taxon>
        <taxon>Strigeidida</taxon>
        <taxon>Schistosomatoidea</taxon>
        <taxon>Schistosomatidae</taxon>
        <taxon>Schistosoma</taxon>
    </lineage>
</organism>
<evidence type="ECO:0000256" key="1">
    <source>
        <dbReference type="PROSITE-ProRule" id="PRU00259"/>
    </source>
</evidence>
<dbReference type="STRING" id="6185.A0A094ZXS9"/>
<dbReference type="SUPFAM" id="SSF48371">
    <property type="entry name" value="ARM repeat"/>
    <property type="match status" value="1"/>
</dbReference>
<feature type="repeat" description="ARM" evidence="1">
    <location>
        <begin position="409"/>
        <end position="442"/>
    </location>
</feature>
<dbReference type="PRINTS" id="PR01869">
    <property type="entry name" value="BCATNINFAMLY"/>
</dbReference>
<dbReference type="Pfam" id="PF00514">
    <property type="entry name" value="Arm"/>
    <property type="match status" value="2"/>
</dbReference>
<dbReference type="AlphaFoldDB" id="A0A094ZXS9"/>
<dbReference type="PROSITE" id="PS50176">
    <property type="entry name" value="ARM_REPEAT"/>
    <property type="match status" value="2"/>
</dbReference>
<proteinExistence type="predicted"/>
<dbReference type="InterPro" id="IPR016024">
    <property type="entry name" value="ARM-type_fold"/>
</dbReference>
<dbReference type="InterPro" id="IPR013284">
    <property type="entry name" value="Beta-catenin"/>
</dbReference>
<dbReference type="GO" id="GO:0045296">
    <property type="term" value="F:cadherin binding"/>
    <property type="evidence" value="ECO:0007669"/>
    <property type="project" value="InterPro"/>
</dbReference>
<dbReference type="InterPro" id="IPR011989">
    <property type="entry name" value="ARM-like"/>
</dbReference>
<evidence type="ECO:0000256" key="2">
    <source>
        <dbReference type="SAM" id="MobiDB-lite"/>
    </source>
</evidence>
<dbReference type="InterPro" id="IPR000225">
    <property type="entry name" value="Armadillo"/>
</dbReference>
<protein>
    <submittedName>
        <fullName evidence="3">Catenin beta</fullName>
    </submittedName>
</protein>
<dbReference type="Gene3D" id="1.25.10.10">
    <property type="entry name" value="Leucine-rich Repeat Variant"/>
    <property type="match status" value="1"/>
</dbReference>
<dbReference type="GO" id="GO:0007155">
    <property type="term" value="P:cell adhesion"/>
    <property type="evidence" value="ECO:0007669"/>
    <property type="project" value="InterPro"/>
</dbReference>
<feature type="repeat" description="ARM" evidence="1">
    <location>
        <begin position="367"/>
        <end position="409"/>
    </location>
</feature>
<evidence type="ECO:0000313" key="3">
    <source>
        <dbReference type="EMBL" id="KGB39182.1"/>
    </source>
</evidence>
<sequence>MSKSEKSNLRTLRKKNTVRYYSLYNLFRFYSLDKISAFKELKMRKHSHVYDSQNSKEFQHSVSVNSSKSDSFAPIFHECFSSVEQLSGPVSKLNEIIQDLIDYKNDAEFAAMTASDLAKRLHSNISADEAFQVVSYIHKFARYQAARCGLVNCSELVRAIIHILQTTKNVDLQSEAALTLQLLTKALTGAKLACEEIGIPQLVEMLRHPSEVMYTTALYVLNQLLWHLPNYSRPEFRHCNGQLNLIYLLEANRLDDSNWLLICLDTLRMAVYESSETKLSITSTNIYQIIVHLLRTYPTNMKIAYNIARLIKVLSVCNENKLKLVEAGTVEALTPLLNCTNEILQLETLWGLRNISDQAYHLLATKNLIPILINLLASKNEHISICSAGCLCNLTCQNVQNKSLLVEKGGVKVLCRLLCLNSDRQEIAEPICSALRHVTHRNPHSNSAIYEVRTSDTLSTIASLFLKYQFVSALPLLKSVVGLIRNLSTVEVTRHELKQQYHGITGEESNNYLEGLVYSPSVCLQRASTAFLSQLSTSRSGCQAIENEGASAYTAAILHRIAQDKPEAYRRRLSLELRQSLFDGGLLNDPNEIDPYKSSPSKLIDGISPNDNSPHITDRRSRNLSDSSLRQRSK</sequence>
<dbReference type="SMART" id="SM00185">
    <property type="entry name" value="ARM"/>
    <property type="match status" value="7"/>
</dbReference>
<gene>
    <name evidence="3" type="ORF">MS3_07598</name>
</gene>